<feature type="compositionally biased region" description="Basic residues" evidence="12">
    <location>
        <begin position="1169"/>
        <end position="1179"/>
    </location>
</feature>
<feature type="compositionally biased region" description="Basic residues" evidence="12">
    <location>
        <begin position="640"/>
        <end position="650"/>
    </location>
</feature>
<dbReference type="PANTHER" id="PTHR45670">
    <property type="entry name" value="E3 UBIQUITIN-PROTEIN LIGASE TRIP12"/>
    <property type="match status" value="1"/>
</dbReference>
<feature type="compositionally biased region" description="Basic and acidic residues" evidence="12">
    <location>
        <begin position="629"/>
        <end position="639"/>
    </location>
</feature>
<evidence type="ECO:0000259" key="14">
    <source>
        <dbReference type="PROSITE" id="PS50237"/>
    </source>
</evidence>
<accession>W4FZ46</accession>
<feature type="region of interest" description="Disordered" evidence="12">
    <location>
        <begin position="696"/>
        <end position="767"/>
    </location>
</feature>
<dbReference type="InterPro" id="IPR001876">
    <property type="entry name" value="Znf_RanBP2"/>
</dbReference>
<evidence type="ECO:0000256" key="11">
    <source>
        <dbReference type="PROSITE-ProRule" id="PRU00322"/>
    </source>
</evidence>
<feature type="domain" description="RanBP2-type" evidence="13">
    <location>
        <begin position="54"/>
        <end position="86"/>
    </location>
</feature>
<dbReference type="InterPro" id="IPR036443">
    <property type="entry name" value="Znf_RanBP2_sf"/>
</dbReference>
<dbReference type="Gene3D" id="3.30.2160.10">
    <property type="entry name" value="Hect, E3 ligase catalytic domain"/>
    <property type="match status" value="1"/>
</dbReference>
<dbReference type="InterPro" id="IPR011989">
    <property type="entry name" value="ARM-like"/>
</dbReference>
<dbReference type="EMBL" id="KI913152">
    <property type="protein sequence ID" value="ETV72750.1"/>
    <property type="molecule type" value="Genomic_DNA"/>
</dbReference>
<evidence type="ECO:0000259" key="13">
    <source>
        <dbReference type="PROSITE" id="PS50199"/>
    </source>
</evidence>
<dbReference type="STRING" id="112090.W4FZ46"/>
<evidence type="ECO:0000256" key="7">
    <source>
        <dbReference type="ARBA" id="ARBA00022786"/>
    </source>
</evidence>
<dbReference type="PANTHER" id="PTHR45670:SF1">
    <property type="entry name" value="E3 UBIQUITIN-PROTEIN LIGASE HECTD1"/>
    <property type="match status" value="1"/>
</dbReference>
<dbReference type="SUPFAM" id="SSF90209">
    <property type="entry name" value="Ran binding protein zinc finger-like"/>
    <property type="match status" value="2"/>
</dbReference>
<dbReference type="Gene3D" id="3.30.2410.10">
    <property type="entry name" value="Hect, E3 ligase catalytic domain"/>
    <property type="match status" value="1"/>
</dbReference>
<feature type="repeat" description="ANK" evidence="9">
    <location>
        <begin position="565"/>
        <end position="597"/>
    </location>
</feature>
<keyword evidence="6 11" id="KW-0863">Zinc-finger</keyword>
<dbReference type="EC" id="2.3.2.26" evidence="3"/>
<evidence type="ECO:0000313" key="15">
    <source>
        <dbReference type="EMBL" id="ETV72750.1"/>
    </source>
</evidence>
<feature type="compositionally biased region" description="Basic and acidic residues" evidence="12">
    <location>
        <begin position="751"/>
        <end position="767"/>
    </location>
</feature>
<protein>
    <recommendedName>
        <fullName evidence="3">HECT-type E3 ubiquitin transferase</fullName>
        <ecNumber evidence="3">2.3.2.26</ecNumber>
    </recommendedName>
</protein>
<dbReference type="GO" id="GO:0061630">
    <property type="term" value="F:ubiquitin protein ligase activity"/>
    <property type="evidence" value="ECO:0007669"/>
    <property type="project" value="UniProtKB-EC"/>
</dbReference>
<evidence type="ECO:0000256" key="12">
    <source>
        <dbReference type="SAM" id="MobiDB-lite"/>
    </source>
</evidence>
<evidence type="ECO:0000256" key="2">
    <source>
        <dbReference type="ARBA" id="ARBA00006331"/>
    </source>
</evidence>
<feature type="region of interest" description="Disordered" evidence="12">
    <location>
        <begin position="16"/>
        <end position="51"/>
    </location>
</feature>
<comment type="similarity">
    <text evidence="2">Belongs to the UPL family. K-HECT subfamily.</text>
</comment>
<dbReference type="Gene3D" id="1.25.10.10">
    <property type="entry name" value="Leucine-rich Repeat Variant"/>
    <property type="match status" value="1"/>
</dbReference>
<evidence type="ECO:0000256" key="5">
    <source>
        <dbReference type="ARBA" id="ARBA00022723"/>
    </source>
</evidence>
<dbReference type="OrthoDB" id="271273at2759"/>
<dbReference type="Gene3D" id="1.25.40.20">
    <property type="entry name" value="Ankyrin repeat-containing domain"/>
    <property type="match status" value="1"/>
</dbReference>
<reference evidence="15" key="1">
    <citation type="submission" date="2013-12" db="EMBL/GenBank/DDBJ databases">
        <title>The Genome Sequence of Aphanomyces astaci APO3.</title>
        <authorList>
            <consortium name="The Broad Institute Genomics Platform"/>
            <person name="Russ C."/>
            <person name="Tyler B."/>
            <person name="van West P."/>
            <person name="Dieguez-Uribeondo J."/>
            <person name="Young S.K."/>
            <person name="Zeng Q."/>
            <person name="Gargeya S."/>
            <person name="Fitzgerald M."/>
            <person name="Abouelleil A."/>
            <person name="Alvarado L."/>
            <person name="Chapman S.B."/>
            <person name="Gainer-Dewar J."/>
            <person name="Goldberg J."/>
            <person name="Griggs A."/>
            <person name="Gujja S."/>
            <person name="Hansen M."/>
            <person name="Howarth C."/>
            <person name="Imamovic A."/>
            <person name="Ireland A."/>
            <person name="Larimer J."/>
            <person name="McCowan C."/>
            <person name="Murphy C."/>
            <person name="Pearson M."/>
            <person name="Poon T.W."/>
            <person name="Priest M."/>
            <person name="Roberts A."/>
            <person name="Saif S."/>
            <person name="Shea T."/>
            <person name="Sykes S."/>
            <person name="Wortman J."/>
            <person name="Nusbaum C."/>
            <person name="Birren B."/>
        </authorList>
    </citation>
    <scope>NUCLEOTIDE SEQUENCE [LARGE SCALE GENOMIC DNA]</scope>
    <source>
        <strain evidence="15">APO3</strain>
    </source>
</reference>
<dbReference type="Pfam" id="PF00632">
    <property type="entry name" value="HECT"/>
    <property type="match status" value="1"/>
</dbReference>
<keyword evidence="9" id="KW-0040">ANK repeat</keyword>
<feature type="compositionally biased region" description="Acidic residues" evidence="12">
    <location>
        <begin position="735"/>
        <end position="750"/>
    </location>
</feature>
<dbReference type="InterPro" id="IPR016024">
    <property type="entry name" value="ARM-type_fold"/>
</dbReference>
<evidence type="ECO:0000256" key="3">
    <source>
        <dbReference type="ARBA" id="ARBA00012485"/>
    </source>
</evidence>
<dbReference type="InterPro" id="IPR036770">
    <property type="entry name" value="Ankyrin_rpt-contain_sf"/>
</dbReference>
<keyword evidence="8" id="KW-0862">Zinc</keyword>
<feature type="domain" description="HECT" evidence="14">
    <location>
        <begin position="1733"/>
        <end position="2097"/>
    </location>
</feature>
<feature type="region of interest" description="Disordered" evidence="12">
    <location>
        <begin position="629"/>
        <end position="665"/>
    </location>
</feature>
<organism evidence="15">
    <name type="scientific">Aphanomyces astaci</name>
    <name type="common">Crayfish plague agent</name>
    <dbReference type="NCBI Taxonomy" id="112090"/>
    <lineage>
        <taxon>Eukaryota</taxon>
        <taxon>Sar</taxon>
        <taxon>Stramenopiles</taxon>
        <taxon>Oomycota</taxon>
        <taxon>Saprolegniomycetes</taxon>
        <taxon>Saprolegniales</taxon>
        <taxon>Verrucalvaceae</taxon>
        <taxon>Aphanomyces</taxon>
    </lineage>
</organism>
<dbReference type="SMART" id="SM00547">
    <property type="entry name" value="ZnF_RBZ"/>
    <property type="match status" value="2"/>
</dbReference>
<evidence type="ECO:0000256" key="8">
    <source>
        <dbReference type="ARBA" id="ARBA00022833"/>
    </source>
</evidence>
<keyword evidence="7 10" id="KW-0833">Ubl conjugation pathway</keyword>
<comment type="catalytic activity">
    <reaction evidence="1">
        <text>S-ubiquitinyl-[E2 ubiquitin-conjugating enzyme]-L-cysteine + [acceptor protein]-L-lysine = [E2 ubiquitin-conjugating enzyme]-L-cysteine + N(6)-ubiquitinyl-[acceptor protein]-L-lysine.</text>
        <dbReference type="EC" id="2.3.2.26"/>
    </reaction>
</comment>
<dbReference type="InterPro" id="IPR000569">
    <property type="entry name" value="HECT_dom"/>
</dbReference>
<keyword evidence="5" id="KW-0479">Metal-binding</keyword>
<feature type="active site" description="Glycyl thioester intermediate" evidence="10">
    <location>
        <position position="2069"/>
    </location>
</feature>
<evidence type="ECO:0000256" key="9">
    <source>
        <dbReference type="PROSITE-ProRule" id="PRU00023"/>
    </source>
</evidence>
<dbReference type="GO" id="GO:0043161">
    <property type="term" value="P:proteasome-mediated ubiquitin-dependent protein catabolic process"/>
    <property type="evidence" value="ECO:0007669"/>
    <property type="project" value="TreeGrafter"/>
</dbReference>
<dbReference type="PROSITE" id="PS50199">
    <property type="entry name" value="ZF_RANBP2_2"/>
    <property type="match status" value="2"/>
</dbReference>
<dbReference type="InterPro" id="IPR002110">
    <property type="entry name" value="Ankyrin_rpt"/>
</dbReference>
<dbReference type="SMART" id="SM00119">
    <property type="entry name" value="HECTc"/>
    <property type="match status" value="1"/>
</dbReference>
<dbReference type="PROSITE" id="PS50088">
    <property type="entry name" value="ANK_REPEAT"/>
    <property type="match status" value="1"/>
</dbReference>
<gene>
    <name evidence="15" type="ORF">H257_12121</name>
</gene>
<evidence type="ECO:0000256" key="10">
    <source>
        <dbReference type="PROSITE-ProRule" id="PRU00104"/>
    </source>
</evidence>
<dbReference type="VEuPathDB" id="FungiDB:H257_12121"/>
<dbReference type="SUPFAM" id="SSF56204">
    <property type="entry name" value="Hect, E3 ligase catalytic domain"/>
    <property type="match status" value="1"/>
</dbReference>
<dbReference type="Pfam" id="PF00641">
    <property type="entry name" value="Zn_ribbon_RanBP"/>
    <property type="match status" value="2"/>
</dbReference>
<feature type="compositionally biased region" description="Low complexity" evidence="12">
    <location>
        <begin position="1343"/>
        <end position="1363"/>
    </location>
</feature>
<dbReference type="GO" id="GO:0008270">
    <property type="term" value="F:zinc ion binding"/>
    <property type="evidence" value="ECO:0007669"/>
    <property type="project" value="UniProtKB-KW"/>
</dbReference>
<dbReference type="GO" id="GO:0000209">
    <property type="term" value="P:protein polyubiquitination"/>
    <property type="evidence" value="ECO:0007669"/>
    <property type="project" value="TreeGrafter"/>
</dbReference>
<proteinExistence type="inferred from homology"/>
<feature type="compositionally biased region" description="Acidic residues" evidence="12">
    <location>
        <begin position="20"/>
        <end position="34"/>
    </location>
</feature>
<dbReference type="RefSeq" id="XP_009837536.1">
    <property type="nucleotide sequence ID" value="XM_009839234.1"/>
</dbReference>
<feature type="domain" description="RanBP2-type" evidence="13">
    <location>
        <begin position="104"/>
        <end position="133"/>
    </location>
</feature>
<dbReference type="Gene3D" id="3.90.1750.10">
    <property type="entry name" value="Hect, E3 ligase catalytic domains"/>
    <property type="match status" value="1"/>
</dbReference>
<evidence type="ECO:0000256" key="4">
    <source>
        <dbReference type="ARBA" id="ARBA00022679"/>
    </source>
</evidence>
<dbReference type="Gene3D" id="4.10.1060.10">
    <property type="entry name" value="Zinc finger, RanBP2-type"/>
    <property type="match status" value="2"/>
</dbReference>
<evidence type="ECO:0000256" key="6">
    <source>
        <dbReference type="ARBA" id="ARBA00022771"/>
    </source>
</evidence>
<evidence type="ECO:0000256" key="1">
    <source>
        <dbReference type="ARBA" id="ARBA00000885"/>
    </source>
</evidence>
<dbReference type="InterPro" id="IPR045322">
    <property type="entry name" value="HECTD1/TRIP12-like"/>
</dbReference>
<sequence length="2102" mass="228753">MDTDEADEAHVLQELLLQEGEIDDELDEDDEMDSTSELSSQQSAVETSDVAAATTGASTTWNCTQCTYENSSSSSICEICGSPREVLDSSSVTSSSAATASAAGDGRWECAACTLLNPRQAHVCTVCSTPNPASMGVARSHRGHGLGAALGLFEKAGKDDSSSPAGISSAALEALANDKKGGVKLVDTLQAMTHNLAMTEASAEGGLGLLMGRPKFSPKTDPHLVTVLSGILKTKAKFALQPRLLACQSLNYLIKLDIRMSDGKKASEYMAMYLDIMDEVAMHHQHESLAKHLAEEATNGLEVACQSHPAAFRDLCQPDPLAKLLGFLTFANTMHVNVLLTTLSLLQKVCQRVHFHTKPPSSSSASHRKPAAPQAALPTIMAALETYIGHINPRVQVGAIKCMTVLFHRTPLHEHLTASVTRQLLHIMVAPSTDDGGSHDASRAAVALLSELLDESPTVFTTLVDPDVAQPLMQQLGPMLQTESVATPTLRFLSKVAARIASHQANESTTLQKFLLAFIKANAVATVSSLLKDGATLHSPSPFLVAVTTSSVAMVRLLIRKGAHVSVEALHAAADARRCDVVLVLLQHGASPNAANEHGETLHQVLAKHPPNHPVTKLLAARLSPATMDHEGVCDDGHHLHGRHHPHRPSRPNVDEVASAGGGLVLAPPSAGASASLQAREVLIEDFTRAWNDMEEDESDDHFDDDGDNDDDMHSEGDDDDDDEDAYHDMYGDESHEDDGDDDSDDDEDQDMTHDDEALPPRSKKDAKGIAADVRGEFVSYFTHALFTSLVHAVAAVDNKHVTHAVLSTLATVLVYPILELTEADLGVLLEVIHGLLMETPASGDVTTPNNNDADGDVYPTILALRLLQALSAVQNPTVVRHMERQGILERLRSIAQPTRTLNAVDAAVSSLVSDWLDTLQPLASTSLVANPVVARLNALCEHLETSCDTVLDDMLSCIDDGVTTYELTKSAVVPTLLQALSTRTGAVVWTPKWQTLVRHLHQVVGLHESLPVISYAMAKGKEFYPLTRQLRLRMRVEKRTDAPPRSIHASPLTLFSSFERTVFRCATLRDPQWLQYAWSLVGHSIWKPSDGKWVEATVCGFESATGCHLVHCRDEYVEEVLHEETYRLVKSLRVCASVSMDLSVFGRPPALKRTTPDDDDDNDDQTSHHVRRSKRIKRQGGEVIRDDDDAAVHPRLLAESSPPYDKARSREQRLMDVLRLQDMSATTPTEGDKVWVSSNHGGSLICVCGTFVKKTTASQVEVQVSFGSSQVNVPLVVDEANVVTFQAKARPGSAASSKVQRMLGALDSHSGRNGGRPVLEHLRRLLSRSRHSDHIDAEDESSTAAVASSSSSAAAASSTPPSRAKKNKQKAAAAKPNSRPTITAEDELFTTASPPVVRVLLGLGESSDKSEDQLHWLTPDGARLNDVAVPVARWLFRSFAAGQVPAAKPSSMEADDTVESDTLAKWSLAEFSSFCKQLKLGLAPSEEYLAFSGYATTANQEDVLTWAGFSSWLVDIVCKDAKYLRGLGQYLEHLGFEAATFQSTAPSVPLMEFAPDDNLFQCLTRIHPSQSLGLVPWKCVFNVFCDFQVRWKRDDVKPATALPTSDHSIAGPPAFTQCVRLLQVLHDMFGDGTTKDTWLNPQLSRKLRMQLQDVLSVTSGTYPAWCDELVQQTKFLFPLEMRYTLFRTTAFGFSRSLHWFRDHLESANDELTISPLPKERAKVDRSDILHSADAVLKVHAKRKAVLDIVFVGERGYGSGVTAAFYSAVAHALQCNATMHVWVRGHEGSTDDVVRHPNGLFPVPVAAASDALKDRFRLMGRLAGKALQDERLLPLPLSSHFLKLVFGERVDASDLAAIFLEPGRILSQLHTVSKALLQTTPKSDVRIENMSARDWLAAVDLNFVDPITQAELETNGSAKAVTVDNLHLYVALVVESWLGRGVSSQVQAFQEGLGEVVPLTKLKLLFVDELQLTLCGTADVEWTHESLRQTIKLAHGYTSSSEPIEHFIEVLVDMTTAQRRAFLLYATGCPNLPPGGVGFEKLKPQFEVVRRVSPDGQAADATLPFARTCTNTLHLPAYSTKAVLAKQLEYAVLNSKGVIDRD</sequence>
<dbReference type="GeneID" id="20814117"/>
<dbReference type="PROSITE" id="PS50237">
    <property type="entry name" value="HECT"/>
    <property type="match status" value="1"/>
</dbReference>
<feature type="compositionally biased region" description="Acidic residues" evidence="12">
    <location>
        <begin position="696"/>
        <end position="726"/>
    </location>
</feature>
<dbReference type="SUPFAM" id="SSF48403">
    <property type="entry name" value="Ankyrin repeat"/>
    <property type="match status" value="1"/>
</dbReference>
<keyword evidence="4" id="KW-0808">Transferase</keyword>
<feature type="region of interest" description="Disordered" evidence="12">
    <location>
        <begin position="1149"/>
        <end position="1210"/>
    </location>
</feature>
<name>W4FZ46_APHAT</name>
<dbReference type="SUPFAM" id="SSF48371">
    <property type="entry name" value="ARM repeat"/>
    <property type="match status" value="1"/>
</dbReference>
<feature type="region of interest" description="Disordered" evidence="12">
    <location>
        <begin position="1331"/>
        <end position="1389"/>
    </location>
</feature>
<dbReference type="InterPro" id="IPR035983">
    <property type="entry name" value="Hect_E3_ubiquitin_ligase"/>
</dbReference>
<dbReference type="PROSITE" id="PS01358">
    <property type="entry name" value="ZF_RANBP2_1"/>
    <property type="match status" value="2"/>
</dbReference>